<evidence type="ECO:0000259" key="2">
    <source>
        <dbReference type="Pfam" id="PF03724"/>
    </source>
</evidence>
<dbReference type="PANTHER" id="PTHR35535:SF2">
    <property type="entry name" value="DUF306 DOMAIN-CONTAINING PROTEIN"/>
    <property type="match status" value="1"/>
</dbReference>
<organism evidence="3 4">
    <name type="scientific">Streptomyces chlorus</name>
    <dbReference type="NCBI Taxonomy" id="887452"/>
    <lineage>
        <taxon>Bacteria</taxon>
        <taxon>Bacillati</taxon>
        <taxon>Actinomycetota</taxon>
        <taxon>Actinomycetes</taxon>
        <taxon>Kitasatosporales</taxon>
        <taxon>Streptomycetaceae</taxon>
        <taxon>Streptomyces</taxon>
    </lineage>
</organism>
<dbReference type="PROSITE" id="PS51257">
    <property type="entry name" value="PROKAR_LIPOPROTEIN"/>
    <property type="match status" value="1"/>
</dbReference>
<proteinExistence type="predicted"/>
<dbReference type="InterPro" id="IPR038670">
    <property type="entry name" value="HslJ-like_sf"/>
</dbReference>
<feature type="chain" id="PRO_5045181551" evidence="1">
    <location>
        <begin position="29"/>
        <end position="278"/>
    </location>
</feature>
<feature type="signal peptide" evidence="1">
    <location>
        <begin position="1"/>
        <end position="28"/>
    </location>
</feature>
<dbReference type="InterPro" id="IPR053147">
    <property type="entry name" value="Hsp_HslJ-like"/>
</dbReference>
<keyword evidence="4" id="KW-1185">Reference proteome</keyword>
<feature type="domain" description="DUF306" evidence="2">
    <location>
        <begin position="58"/>
        <end position="166"/>
    </location>
</feature>
<name>A0ABW1DUZ9_9ACTN</name>
<accession>A0ABW1DUZ9</accession>
<dbReference type="Gene3D" id="2.40.128.270">
    <property type="match status" value="2"/>
</dbReference>
<gene>
    <name evidence="3" type="ORF">ACFPZI_07525</name>
</gene>
<keyword evidence="1" id="KW-0732">Signal</keyword>
<evidence type="ECO:0000313" key="3">
    <source>
        <dbReference type="EMBL" id="MFC5851694.1"/>
    </source>
</evidence>
<dbReference type="Pfam" id="PF03724">
    <property type="entry name" value="META"/>
    <property type="match status" value="2"/>
</dbReference>
<evidence type="ECO:0000313" key="4">
    <source>
        <dbReference type="Proteomes" id="UP001596180"/>
    </source>
</evidence>
<protein>
    <submittedName>
        <fullName evidence="3">META domain-containing protein</fullName>
    </submittedName>
</protein>
<dbReference type="RefSeq" id="WP_381359902.1">
    <property type="nucleotide sequence ID" value="NZ_JBHSOA010000012.1"/>
</dbReference>
<comment type="caution">
    <text evidence="3">The sequence shown here is derived from an EMBL/GenBank/DDBJ whole genome shotgun (WGS) entry which is preliminary data.</text>
</comment>
<sequence>MYTHRHDRRGRRTVLAAATAVLSVPFVAACGSEQAGAGAGADAGRASAVGATTGTAEQSLAGIRWNVDSVTVDGTTHRATSDAYMILIEGGGVEGSYGCNSFRGDSALDGDRVRLNLLKSTAVACDGPGREFDHALLNAFTDDSPRAEVKNGRLTLTSGDGNTVRFSEGGEDTPLYGTKWKIVSPDAEGRAHLTFDEKEGTVSGSLGCNKVNADATVRDGHITVDTPTMTRMVCEDSLMKAEKRLLRLFDATLSYRVDHRSMTLTSENGTTVNAFATA</sequence>
<evidence type="ECO:0000256" key="1">
    <source>
        <dbReference type="SAM" id="SignalP"/>
    </source>
</evidence>
<dbReference type="InterPro" id="IPR005184">
    <property type="entry name" value="DUF306_Meta_HslJ"/>
</dbReference>
<dbReference type="PANTHER" id="PTHR35535">
    <property type="entry name" value="HEAT SHOCK PROTEIN HSLJ"/>
    <property type="match status" value="1"/>
</dbReference>
<reference evidence="4" key="1">
    <citation type="journal article" date="2019" name="Int. J. Syst. Evol. Microbiol.">
        <title>The Global Catalogue of Microorganisms (GCM) 10K type strain sequencing project: providing services to taxonomists for standard genome sequencing and annotation.</title>
        <authorList>
            <consortium name="The Broad Institute Genomics Platform"/>
            <consortium name="The Broad Institute Genome Sequencing Center for Infectious Disease"/>
            <person name="Wu L."/>
            <person name="Ma J."/>
        </authorList>
    </citation>
    <scope>NUCLEOTIDE SEQUENCE [LARGE SCALE GENOMIC DNA]</scope>
    <source>
        <strain evidence="4">JCM 10411</strain>
    </source>
</reference>
<dbReference type="Proteomes" id="UP001596180">
    <property type="component" value="Unassembled WGS sequence"/>
</dbReference>
<dbReference type="EMBL" id="JBHSOA010000012">
    <property type="protein sequence ID" value="MFC5851694.1"/>
    <property type="molecule type" value="Genomic_DNA"/>
</dbReference>
<feature type="domain" description="DUF306" evidence="2">
    <location>
        <begin position="175"/>
        <end position="275"/>
    </location>
</feature>